<dbReference type="NCBIfam" id="NF004834">
    <property type="entry name" value="PRK06185.1-3"/>
    <property type="match status" value="1"/>
</dbReference>
<keyword evidence="1" id="KW-0560">Oxidoreductase</keyword>
<reference evidence="3 4" key="1">
    <citation type="submission" date="2019-03" db="EMBL/GenBank/DDBJ databases">
        <title>Draft genome sequences of novel Actinobacteria.</title>
        <authorList>
            <person name="Sahin N."/>
            <person name="Ay H."/>
            <person name="Saygin H."/>
        </authorList>
    </citation>
    <scope>NUCLEOTIDE SEQUENCE [LARGE SCALE GENOMIC DNA]</scope>
    <source>
        <strain evidence="3 4">16K404</strain>
    </source>
</reference>
<organism evidence="3 4">
    <name type="scientific">Saccharopolyspora aridisoli</name>
    <dbReference type="NCBI Taxonomy" id="2530385"/>
    <lineage>
        <taxon>Bacteria</taxon>
        <taxon>Bacillati</taxon>
        <taxon>Actinomycetota</taxon>
        <taxon>Actinomycetes</taxon>
        <taxon>Pseudonocardiales</taxon>
        <taxon>Pseudonocardiaceae</taxon>
        <taxon>Saccharopolyspora</taxon>
    </lineage>
</organism>
<evidence type="ECO:0000313" key="3">
    <source>
        <dbReference type="EMBL" id="TDC87033.1"/>
    </source>
</evidence>
<keyword evidence="4" id="KW-1185">Reference proteome</keyword>
<dbReference type="PANTHER" id="PTHR43476">
    <property type="entry name" value="3-(3-HYDROXY-PHENYL)PROPIONATE/3-HYDROXYCINNAMIC ACID HYDROXYLASE"/>
    <property type="match status" value="1"/>
</dbReference>
<protein>
    <submittedName>
        <fullName evidence="3">FAD-dependent oxidoreductase</fullName>
    </submittedName>
</protein>
<dbReference type="InterPro" id="IPR002938">
    <property type="entry name" value="FAD-bd"/>
</dbReference>
<dbReference type="InterPro" id="IPR036188">
    <property type="entry name" value="FAD/NAD-bd_sf"/>
</dbReference>
<dbReference type="Gene3D" id="3.50.50.60">
    <property type="entry name" value="FAD/NAD(P)-binding domain"/>
    <property type="match status" value="2"/>
</dbReference>
<dbReference type="GO" id="GO:0071949">
    <property type="term" value="F:FAD binding"/>
    <property type="evidence" value="ECO:0007669"/>
    <property type="project" value="InterPro"/>
</dbReference>
<dbReference type="SUPFAM" id="SSF51905">
    <property type="entry name" value="FAD/NAD(P)-binding domain"/>
    <property type="match status" value="1"/>
</dbReference>
<proteinExistence type="predicted"/>
<dbReference type="PANTHER" id="PTHR43476:SF5">
    <property type="entry name" value="FAD-DEPENDENT MONOOXYGENASE"/>
    <property type="match status" value="1"/>
</dbReference>
<dbReference type="AlphaFoldDB" id="A0A4R4UFP2"/>
<evidence type="ECO:0000256" key="1">
    <source>
        <dbReference type="ARBA" id="ARBA00023002"/>
    </source>
</evidence>
<dbReference type="Proteomes" id="UP000294744">
    <property type="component" value="Unassembled WGS sequence"/>
</dbReference>
<evidence type="ECO:0000313" key="4">
    <source>
        <dbReference type="Proteomes" id="UP000294744"/>
    </source>
</evidence>
<dbReference type="GO" id="GO:0016491">
    <property type="term" value="F:oxidoreductase activity"/>
    <property type="evidence" value="ECO:0007669"/>
    <property type="project" value="UniProtKB-KW"/>
</dbReference>
<dbReference type="OrthoDB" id="9791689at2"/>
<accession>A0A4R4UFP2</accession>
<dbReference type="NCBIfam" id="NF004833">
    <property type="entry name" value="PRK06185.1-1"/>
    <property type="match status" value="1"/>
</dbReference>
<dbReference type="InterPro" id="IPR050631">
    <property type="entry name" value="PheA/TfdB_FAD_monoxygenase"/>
</dbReference>
<dbReference type="Pfam" id="PF01494">
    <property type="entry name" value="FAD_binding_3"/>
    <property type="match status" value="1"/>
</dbReference>
<dbReference type="RefSeq" id="WP_132627461.1">
    <property type="nucleotide sequence ID" value="NZ_SMKV01000062.1"/>
</dbReference>
<dbReference type="PRINTS" id="PR00420">
    <property type="entry name" value="RNGMNOXGNASE"/>
</dbReference>
<name>A0A4R4UFP2_9PSEU</name>
<feature type="domain" description="FAD-binding" evidence="2">
    <location>
        <begin position="4"/>
        <end position="334"/>
    </location>
</feature>
<comment type="caution">
    <text evidence="3">The sequence shown here is derived from an EMBL/GenBank/DDBJ whole genome shotgun (WGS) entry which is preliminary data.</text>
</comment>
<evidence type="ECO:0000259" key="2">
    <source>
        <dbReference type="Pfam" id="PF01494"/>
    </source>
</evidence>
<gene>
    <name evidence="3" type="ORF">E1161_26465</name>
</gene>
<sequence>MERTTCVVVGGGPAGMVLGLLLARAGVEVTVLEKHGDFLRDFRGDTVHPTTLQLLDDLGLADRFARIPQSRISKVQLPLGPDGELFTMGDFSLLPIKHNYIAMVPQWDLLDMLADEGKSEPGFALRMNTEATELIREGGRVRGVRYRTDTGQTGELRATITVACDGRKSFVRGMPELRLRDFPTPMDVRWFRVPRREGDPEGLVGLLRKRAFQVLIDRRDYFQVASIIHKGSDTAGRSKPIEDFNAQLRREIPWLGDRELVRSWDDVKLLHVTLDRLRKWHVPGLLCIGDSAHAMSPVGGIGINLAVQDAVAAARHLAGPLREGRLRREHVAAVQRRRWLTTVLIQGFQRMIHENVVGPALRGEIDLGDSARLPLPVRAVSRLPFLRRIPPYLLAYGAIKERPPQEALRRQ</sequence>
<dbReference type="EMBL" id="SMKV01000062">
    <property type="protein sequence ID" value="TDC87033.1"/>
    <property type="molecule type" value="Genomic_DNA"/>
</dbReference>